<reference evidence="1" key="1">
    <citation type="thesis" date="2021" institute="BYU ScholarsArchive" country="Provo, UT, USA">
        <title>Applications of and Algorithms for Genome Assembly and Genomic Analyses with an Emphasis on Marine Teleosts.</title>
        <authorList>
            <person name="Pickett B.D."/>
        </authorList>
    </citation>
    <scope>NUCLEOTIDE SEQUENCE</scope>
    <source>
        <strain evidence="1">HI-2016</strain>
    </source>
</reference>
<protein>
    <submittedName>
        <fullName evidence="1">Uncharacterized protein</fullName>
    </submittedName>
</protein>
<organism evidence="1 2">
    <name type="scientific">Albula glossodonta</name>
    <name type="common">roundjaw bonefish</name>
    <dbReference type="NCBI Taxonomy" id="121402"/>
    <lineage>
        <taxon>Eukaryota</taxon>
        <taxon>Metazoa</taxon>
        <taxon>Chordata</taxon>
        <taxon>Craniata</taxon>
        <taxon>Vertebrata</taxon>
        <taxon>Euteleostomi</taxon>
        <taxon>Actinopterygii</taxon>
        <taxon>Neopterygii</taxon>
        <taxon>Teleostei</taxon>
        <taxon>Albuliformes</taxon>
        <taxon>Albulidae</taxon>
        <taxon>Albula</taxon>
    </lineage>
</organism>
<comment type="caution">
    <text evidence="1">The sequence shown here is derived from an EMBL/GenBank/DDBJ whole genome shotgun (WGS) entry which is preliminary data.</text>
</comment>
<dbReference type="EMBL" id="JAFBMS010000012">
    <property type="protein sequence ID" value="KAG9347956.1"/>
    <property type="molecule type" value="Genomic_DNA"/>
</dbReference>
<keyword evidence="2" id="KW-1185">Reference proteome</keyword>
<dbReference type="Proteomes" id="UP000824540">
    <property type="component" value="Unassembled WGS sequence"/>
</dbReference>
<accession>A0A8T2P8E2</accession>
<name>A0A8T2P8E2_9TELE</name>
<evidence type="ECO:0000313" key="1">
    <source>
        <dbReference type="EMBL" id="KAG9347956.1"/>
    </source>
</evidence>
<sequence length="179" mass="20286">MRRAGLPRLVMSLASCLLHLLLQLLFLLLLLLRFLFCAGWLRDVEYDTNAQVELAQHSPQLWNQVKLHDLAKERVVPGRVGLELQKMEENGKGAAGGPHPVVTDLQHLGEEEEEENCHHPPAFHNTVLCSLLELKALAKREEDDVVDGLDELQLDYAFDKKSSKQPLLLHLCDTQTQEK</sequence>
<gene>
    <name evidence="1" type="ORF">JZ751_003973</name>
</gene>
<dbReference type="AlphaFoldDB" id="A0A8T2P8E2"/>
<evidence type="ECO:0000313" key="2">
    <source>
        <dbReference type="Proteomes" id="UP000824540"/>
    </source>
</evidence>
<proteinExistence type="predicted"/>